<accession>A0A0B5FL01</accession>
<evidence type="ECO:0000256" key="4">
    <source>
        <dbReference type="ARBA" id="ARBA00022989"/>
    </source>
</evidence>
<dbReference type="InterPro" id="IPR001750">
    <property type="entry name" value="ND/Mrp_TM"/>
</dbReference>
<evidence type="ECO:0000256" key="6">
    <source>
        <dbReference type="ARBA" id="ARBA00023136"/>
    </source>
</evidence>
<keyword evidence="11" id="KW-1185">Reference proteome</keyword>
<sequence length="593" mass="64589">MTSSLLLPPSFVFILGALLAACLRGRLLKVVAIAVPVVSFLILWGAPNGSYGTLSFIGLDLVLAEVDRLSRVFGYIFHLIAFIGLIFSLHHDDPAHYVVGLLYAGAAQGVTFAGDLFSLFLFWETLTVTATFLIIARRTAAARGAALRYLLVHAAGGLCLLTGIVLYYHGTGSIAFTAMDLSQPGALFIFLGFGLNCAWPLLHAWLVDSYPESTIAGTVFLSAFTTKSAVYVLARAFPGAEPLIWIGAAMVAFPIFFAVIENDLRRVLSYSLINQVGYMVVGIGIGTELAINGAVCHAYAHILYKGLLFMSMGAVMYRTGKINATDLGGLYRTMPLTAVFCMIGAAAISAFPLFSGFIAKSMVVDAAAGGHYQFVWLILLFASAGVFHHAGIKIPFFAFFSHDSGLRPKEAPLHMLIAMGGAAFMCVFLGVYPDFVYGMLPFPVDYEPYTFAHVLAQSQLLFFSALAFTLLLLAGIYPPEIRSVNLDVDWAYRKGSRAFVLVADRVFNGINSWAERVLGWQLTGLLARFASDPGASIQKYWVRLTAEYSGTREREELMEEIDRRSRTATYPIGILVLFAVSLLALMSILFILF</sequence>
<feature type="transmembrane region" description="Helical" evidence="8">
    <location>
        <begin position="147"/>
        <end position="168"/>
    </location>
</feature>
<feature type="transmembrane region" description="Helical" evidence="8">
    <location>
        <begin position="412"/>
        <end position="432"/>
    </location>
</feature>
<feature type="transmembrane region" description="Helical" evidence="8">
    <location>
        <begin position="188"/>
        <end position="207"/>
    </location>
</feature>
<keyword evidence="4 8" id="KW-1133">Transmembrane helix</keyword>
<keyword evidence="6 8" id="KW-0472">Membrane</keyword>
<comment type="subcellular location">
    <subcellularLocation>
        <location evidence="1">Cell membrane</location>
        <topology evidence="1">Multi-pass membrane protein</topology>
    </subcellularLocation>
    <subcellularLocation>
        <location evidence="7">Membrane</location>
        <topology evidence="7">Multi-pass membrane protein</topology>
    </subcellularLocation>
</comment>
<dbReference type="PANTHER" id="PTHR42682:SF4">
    <property type="entry name" value="NADH-UBIQUINONE_PLASTOQUINONE"/>
    <property type="match status" value="1"/>
</dbReference>
<reference evidence="10 11" key="1">
    <citation type="journal article" date="2015" name="Genome Announc.">
        <title>Genomes of Geoalkalibacter ferrihydriticus Z-0531T and Geoalkalibacter subterraneus Red1T, Two Haloalkaliphilic Metal-Reducing Deltaproteobacteria.</title>
        <authorList>
            <person name="Badalamenti J.P."/>
            <person name="Krajmalnik-Brown R."/>
            <person name="Torres C.I."/>
            <person name="Bond D.R."/>
        </authorList>
    </citation>
    <scope>NUCLEOTIDE SEQUENCE [LARGE SCALE GENOMIC DNA]</scope>
    <source>
        <strain evidence="10 11">Red1</strain>
    </source>
</reference>
<evidence type="ECO:0000313" key="10">
    <source>
        <dbReference type="EMBL" id="AJF05349.1"/>
    </source>
</evidence>
<dbReference type="InterPro" id="IPR052175">
    <property type="entry name" value="ComplexI-like_HydComp"/>
</dbReference>
<feature type="transmembrane region" description="Helical" evidence="8">
    <location>
        <begin position="30"/>
        <end position="51"/>
    </location>
</feature>
<keyword evidence="3 7" id="KW-0812">Transmembrane</keyword>
<name>A0A0B5FL01_9BACT</name>
<feature type="transmembrane region" description="Helical" evidence="8">
    <location>
        <begin position="267"/>
        <end position="286"/>
    </location>
</feature>
<dbReference type="OrthoDB" id="9805769at2"/>
<keyword evidence="2" id="KW-1003">Cell membrane</keyword>
<dbReference type="RefSeq" id="WP_040198615.1">
    <property type="nucleotide sequence ID" value="NZ_CP010311.1"/>
</dbReference>
<feature type="transmembrane region" description="Helical" evidence="8">
    <location>
        <begin position="374"/>
        <end position="400"/>
    </location>
</feature>
<dbReference type="Pfam" id="PF00361">
    <property type="entry name" value="Proton_antipo_M"/>
    <property type="match status" value="1"/>
</dbReference>
<evidence type="ECO:0000256" key="3">
    <source>
        <dbReference type="ARBA" id="ARBA00022692"/>
    </source>
</evidence>
<evidence type="ECO:0000256" key="2">
    <source>
        <dbReference type="ARBA" id="ARBA00022475"/>
    </source>
</evidence>
<dbReference type="GO" id="GO:0016491">
    <property type="term" value="F:oxidoreductase activity"/>
    <property type="evidence" value="ECO:0007669"/>
    <property type="project" value="UniProtKB-KW"/>
</dbReference>
<evidence type="ECO:0000256" key="8">
    <source>
        <dbReference type="SAM" id="Phobius"/>
    </source>
</evidence>
<evidence type="ECO:0000256" key="7">
    <source>
        <dbReference type="RuleBase" id="RU000320"/>
    </source>
</evidence>
<evidence type="ECO:0000256" key="5">
    <source>
        <dbReference type="ARBA" id="ARBA00023002"/>
    </source>
</evidence>
<dbReference type="Proteomes" id="UP000035036">
    <property type="component" value="Chromosome"/>
</dbReference>
<dbReference type="GO" id="GO:0005886">
    <property type="term" value="C:plasma membrane"/>
    <property type="evidence" value="ECO:0007669"/>
    <property type="project" value="UniProtKB-SubCell"/>
</dbReference>
<keyword evidence="5" id="KW-0560">Oxidoreductase</keyword>
<protein>
    <submittedName>
        <fullName evidence="10">Cation:proton antiporter</fullName>
    </submittedName>
</protein>
<feature type="transmembrane region" description="Helical" evidence="8">
    <location>
        <begin position="329"/>
        <end position="354"/>
    </location>
</feature>
<dbReference type="AlphaFoldDB" id="A0A0B5FL01"/>
<evidence type="ECO:0000313" key="11">
    <source>
        <dbReference type="Proteomes" id="UP000035036"/>
    </source>
</evidence>
<dbReference type="KEGG" id="gsb:GSUB_00405"/>
<dbReference type="STRING" id="483547.GSUB_00405"/>
<feature type="transmembrane region" description="Helical" evidence="8">
    <location>
        <begin position="243"/>
        <end position="260"/>
    </location>
</feature>
<proteinExistence type="predicted"/>
<feature type="transmembrane region" description="Helical" evidence="8">
    <location>
        <begin position="568"/>
        <end position="592"/>
    </location>
</feature>
<dbReference type="PANTHER" id="PTHR42682">
    <property type="entry name" value="HYDROGENASE-4 COMPONENT F"/>
    <property type="match status" value="1"/>
</dbReference>
<gene>
    <name evidence="10" type="ORF">GSUB_00405</name>
</gene>
<evidence type="ECO:0000256" key="1">
    <source>
        <dbReference type="ARBA" id="ARBA00004651"/>
    </source>
</evidence>
<feature type="transmembrane region" description="Helical" evidence="8">
    <location>
        <begin position="298"/>
        <end position="317"/>
    </location>
</feature>
<feature type="transmembrane region" description="Helical" evidence="8">
    <location>
        <begin position="452"/>
        <end position="477"/>
    </location>
</feature>
<dbReference type="NCBIfam" id="NF009310">
    <property type="entry name" value="PRK12668.1"/>
    <property type="match status" value="1"/>
</dbReference>
<feature type="domain" description="NADH:quinone oxidoreductase/Mrp antiporter transmembrane" evidence="9">
    <location>
        <begin position="113"/>
        <end position="383"/>
    </location>
</feature>
<evidence type="ECO:0000259" key="9">
    <source>
        <dbReference type="Pfam" id="PF00361"/>
    </source>
</evidence>
<feature type="transmembrane region" description="Helical" evidence="8">
    <location>
        <begin position="110"/>
        <end position="135"/>
    </location>
</feature>
<feature type="transmembrane region" description="Helical" evidence="8">
    <location>
        <begin position="219"/>
        <end position="237"/>
    </location>
</feature>
<dbReference type="HOGENOM" id="CLU_030481_0_0_7"/>
<feature type="transmembrane region" description="Helical" evidence="8">
    <location>
        <begin position="72"/>
        <end position="90"/>
    </location>
</feature>
<dbReference type="EMBL" id="CP010311">
    <property type="protein sequence ID" value="AJF05349.1"/>
    <property type="molecule type" value="Genomic_DNA"/>
</dbReference>
<organism evidence="10 11">
    <name type="scientific">Geoalkalibacter subterraneus</name>
    <dbReference type="NCBI Taxonomy" id="483547"/>
    <lineage>
        <taxon>Bacteria</taxon>
        <taxon>Pseudomonadati</taxon>
        <taxon>Thermodesulfobacteriota</taxon>
        <taxon>Desulfuromonadia</taxon>
        <taxon>Desulfuromonadales</taxon>
        <taxon>Geoalkalibacteraceae</taxon>
        <taxon>Geoalkalibacter</taxon>
    </lineage>
</organism>